<proteinExistence type="predicted"/>
<feature type="non-terminal residue" evidence="2">
    <location>
        <position position="158"/>
    </location>
</feature>
<keyword evidence="3" id="KW-1185">Reference proteome</keyword>
<protein>
    <submittedName>
        <fullName evidence="2">Uncharacterized protein</fullName>
    </submittedName>
</protein>
<name>A0ABQ0KW62_MYCCL</name>
<gene>
    <name evidence="2" type="ORF">MCHLO_00887</name>
</gene>
<reference evidence="2" key="1">
    <citation type="submission" date="2014-09" db="EMBL/GenBank/DDBJ databases">
        <title>Genome sequence of the luminous mushroom Mycena chlorophos for searching fungal bioluminescence genes.</title>
        <authorList>
            <person name="Tanaka Y."/>
            <person name="Kasuga D."/>
            <person name="Oba Y."/>
            <person name="Hase S."/>
            <person name="Sato K."/>
            <person name="Oba Y."/>
            <person name="Sakakibara Y."/>
        </authorList>
    </citation>
    <scope>NUCLEOTIDE SEQUENCE</scope>
</reference>
<organism evidence="2 3">
    <name type="scientific">Mycena chlorophos</name>
    <name type="common">Agaric fungus</name>
    <name type="synonym">Agaricus chlorophos</name>
    <dbReference type="NCBI Taxonomy" id="658473"/>
    <lineage>
        <taxon>Eukaryota</taxon>
        <taxon>Fungi</taxon>
        <taxon>Dikarya</taxon>
        <taxon>Basidiomycota</taxon>
        <taxon>Agaricomycotina</taxon>
        <taxon>Agaricomycetes</taxon>
        <taxon>Agaricomycetidae</taxon>
        <taxon>Agaricales</taxon>
        <taxon>Marasmiineae</taxon>
        <taxon>Mycenaceae</taxon>
        <taxon>Mycena</taxon>
    </lineage>
</organism>
<evidence type="ECO:0000256" key="1">
    <source>
        <dbReference type="SAM" id="MobiDB-lite"/>
    </source>
</evidence>
<dbReference type="EMBL" id="DF838701">
    <property type="protein sequence ID" value="GAT43198.1"/>
    <property type="molecule type" value="Genomic_DNA"/>
</dbReference>
<sequence length="158" mass="16912">MHLLTVLKGLDLGAPSFMYNMSLMIGGFTHGAFAPRPDVVLLAHTDLNPPAPRTLLAHTDLDGVKPIRQKVAYKVFVDRDDLPRVRTEVKYPGPQQQASFAPHAIKPKGRLLRMHAAGSLAESVADFTYAVPNMHVSPAPSSAPSRAGSAEPAPSRAG</sequence>
<evidence type="ECO:0000313" key="3">
    <source>
        <dbReference type="Proteomes" id="UP000815677"/>
    </source>
</evidence>
<feature type="region of interest" description="Disordered" evidence="1">
    <location>
        <begin position="136"/>
        <end position="158"/>
    </location>
</feature>
<feature type="compositionally biased region" description="Low complexity" evidence="1">
    <location>
        <begin position="137"/>
        <end position="158"/>
    </location>
</feature>
<dbReference type="Proteomes" id="UP000815677">
    <property type="component" value="Unassembled WGS sequence"/>
</dbReference>
<evidence type="ECO:0000313" key="2">
    <source>
        <dbReference type="EMBL" id="GAT43198.1"/>
    </source>
</evidence>
<accession>A0ABQ0KW62</accession>